<dbReference type="Pfam" id="PF13359">
    <property type="entry name" value="DDE_Tnp_4"/>
    <property type="match status" value="1"/>
</dbReference>
<keyword evidence="9" id="KW-1185">Reference proteome</keyword>
<organism evidence="8 9">
    <name type="scientific">Merluccius polli</name>
    <name type="common">Benguela hake</name>
    <name type="synonym">Merluccius cadenati</name>
    <dbReference type="NCBI Taxonomy" id="89951"/>
    <lineage>
        <taxon>Eukaryota</taxon>
        <taxon>Metazoa</taxon>
        <taxon>Chordata</taxon>
        <taxon>Craniata</taxon>
        <taxon>Vertebrata</taxon>
        <taxon>Euteleostomi</taxon>
        <taxon>Actinopterygii</taxon>
        <taxon>Neopterygii</taxon>
        <taxon>Teleostei</taxon>
        <taxon>Neoteleostei</taxon>
        <taxon>Acanthomorphata</taxon>
        <taxon>Zeiogadaria</taxon>
        <taxon>Gadariae</taxon>
        <taxon>Gadiformes</taxon>
        <taxon>Gadoidei</taxon>
        <taxon>Merlucciidae</taxon>
        <taxon>Merluccius</taxon>
    </lineage>
</organism>
<evidence type="ECO:0000313" key="8">
    <source>
        <dbReference type="EMBL" id="KAK0151943.1"/>
    </source>
</evidence>
<keyword evidence="4" id="KW-0862">Zinc</keyword>
<keyword evidence="2" id="KW-0479">Metal-binding</keyword>
<evidence type="ECO:0000259" key="7">
    <source>
        <dbReference type="PROSITE" id="PS50950"/>
    </source>
</evidence>
<evidence type="ECO:0000256" key="6">
    <source>
        <dbReference type="PROSITE-ProRule" id="PRU00309"/>
    </source>
</evidence>
<keyword evidence="3 6" id="KW-0863">Zinc-finger</keyword>
<gene>
    <name evidence="8" type="primary">THAP4_4</name>
    <name evidence="8" type="ORF">N1851_006683</name>
</gene>
<evidence type="ECO:0000256" key="5">
    <source>
        <dbReference type="ARBA" id="ARBA00023125"/>
    </source>
</evidence>
<protein>
    <submittedName>
        <fullName evidence="8">THAP domain-containing protein 4</fullName>
    </submittedName>
</protein>
<dbReference type="SUPFAM" id="SSF57716">
    <property type="entry name" value="Glucocorticoid receptor-like (DNA-binding domain)"/>
    <property type="match status" value="1"/>
</dbReference>
<evidence type="ECO:0000256" key="3">
    <source>
        <dbReference type="ARBA" id="ARBA00022771"/>
    </source>
</evidence>
<dbReference type="Pfam" id="PF05485">
    <property type="entry name" value="THAP"/>
    <property type="match status" value="1"/>
</dbReference>
<evidence type="ECO:0000313" key="9">
    <source>
        <dbReference type="Proteomes" id="UP001174136"/>
    </source>
</evidence>
<dbReference type="InterPro" id="IPR027806">
    <property type="entry name" value="HARBI1_dom"/>
</dbReference>
<sequence>MPAICCAVGCNNSRKRNPGMIFYSLPREKERRYKWLATIRRDLWTPTSNTLLCSEHFLSGAKQDNPLSPDFVPSLFAHTSKREGEKQHYAFQKFQKTQLMKRKIRENCSSLADPSTTSVTDMEEHEVTTDHHTDHSYSRDTGPGIVEPCMNPSCQAVMFAMESECTRLRAEVCELRARVEERPLNEEAFRDNDTMVQELTGLPSFAKLIIVFNFLSFLKVGQSITPFQCLILTLMRLRLNVPLHFLAFFLEFLNQLLSECLITQIKSSNLRYRAQTYSQYKHHNTVKFLISITPQGVISYVSKGWGGRTSDKHITENCGYLDKLSPGDVILADRGFNVKDTMGLYCAQLKIPAFTKGKAQMHPLELEATRGLAAVRIHVERVIGLVRNKYTILQTTIPLTLCQASSHGEPTSIDKIVTVCCALCNVCPSVVPTE</sequence>
<keyword evidence="5 6" id="KW-0238">DNA-binding</keyword>
<dbReference type="PROSITE" id="PS50950">
    <property type="entry name" value="ZF_THAP"/>
    <property type="match status" value="1"/>
</dbReference>
<dbReference type="PANTHER" id="PTHR23080">
    <property type="entry name" value="THAP DOMAIN PROTEIN"/>
    <property type="match status" value="1"/>
</dbReference>
<dbReference type="PANTHER" id="PTHR23080:SF63">
    <property type="entry name" value="TICK TRANSPOSON"/>
    <property type="match status" value="1"/>
</dbReference>
<evidence type="ECO:0000256" key="1">
    <source>
        <dbReference type="ARBA" id="ARBA00001968"/>
    </source>
</evidence>
<feature type="domain" description="THAP-type" evidence="7">
    <location>
        <begin position="1"/>
        <end position="76"/>
    </location>
</feature>
<dbReference type="EMBL" id="JAOPHQ010001149">
    <property type="protein sequence ID" value="KAK0151943.1"/>
    <property type="molecule type" value="Genomic_DNA"/>
</dbReference>
<dbReference type="SMART" id="SM00980">
    <property type="entry name" value="THAP"/>
    <property type="match status" value="1"/>
</dbReference>
<dbReference type="AlphaFoldDB" id="A0AA47N3W7"/>
<proteinExistence type="predicted"/>
<reference evidence="8" key="1">
    <citation type="journal article" date="2023" name="Front. Mar. Sci.">
        <title>A new Merluccius polli reference genome to investigate the effects of global change in West African waters.</title>
        <authorList>
            <person name="Mateo J.L."/>
            <person name="Blanco-Fernandez C."/>
            <person name="Garcia-Vazquez E."/>
            <person name="Machado-Schiaffino G."/>
        </authorList>
    </citation>
    <scope>NUCLEOTIDE SEQUENCE</scope>
    <source>
        <strain evidence="8">C29</strain>
        <tissue evidence="8">Fin</tissue>
    </source>
</reference>
<accession>A0AA47N3W7</accession>
<dbReference type="Proteomes" id="UP001174136">
    <property type="component" value="Unassembled WGS sequence"/>
</dbReference>
<evidence type="ECO:0000256" key="4">
    <source>
        <dbReference type="ARBA" id="ARBA00022833"/>
    </source>
</evidence>
<comment type="caution">
    <text evidence="8">The sequence shown here is derived from an EMBL/GenBank/DDBJ whole genome shotgun (WGS) entry which is preliminary data.</text>
</comment>
<evidence type="ECO:0000256" key="2">
    <source>
        <dbReference type="ARBA" id="ARBA00022723"/>
    </source>
</evidence>
<dbReference type="GO" id="GO:0008270">
    <property type="term" value="F:zinc ion binding"/>
    <property type="evidence" value="ECO:0007669"/>
    <property type="project" value="UniProtKB-KW"/>
</dbReference>
<dbReference type="InterPro" id="IPR006612">
    <property type="entry name" value="THAP_Znf"/>
</dbReference>
<dbReference type="GO" id="GO:0003677">
    <property type="term" value="F:DNA binding"/>
    <property type="evidence" value="ECO:0007669"/>
    <property type="project" value="UniProtKB-UniRule"/>
</dbReference>
<comment type="cofactor">
    <cofactor evidence="1">
        <name>a divalent metal cation</name>
        <dbReference type="ChEBI" id="CHEBI:60240"/>
    </cofactor>
</comment>
<name>A0AA47N3W7_MERPO</name>